<gene>
    <name evidence="2" type="ORF">EOD42_16975</name>
</gene>
<comment type="caution">
    <text evidence="2">The sequence shown here is derived from an EMBL/GenBank/DDBJ whole genome shotgun (WGS) entry which is preliminary data.</text>
</comment>
<dbReference type="RefSeq" id="WP_127788764.1">
    <property type="nucleotide sequence ID" value="NZ_SACL01000006.1"/>
</dbReference>
<name>A0A437MCA4_9PROT</name>
<organism evidence="2 3">
    <name type="scientific">Rhodovarius crocodyli</name>
    <dbReference type="NCBI Taxonomy" id="1979269"/>
    <lineage>
        <taxon>Bacteria</taxon>
        <taxon>Pseudomonadati</taxon>
        <taxon>Pseudomonadota</taxon>
        <taxon>Alphaproteobacteria</taxon>
        <taxon>Acetobacterales</taxon>
        <taxon>Roseomonadaceae</taxon>
        <taxon>Rhodovarius</taxon>
    </lineage>
</organism>
<evidence type="ECO:0000313" key="2">
    <source>
        <dbReference type="EMBL" id="RVT95276.1"/>
    </source>
</evidence>
<accession>A0A437MCA4</accession>
<protein>
    <submittedName>
        <fullName evidence="2">Uncharacterized protein</fullName>
    </submittedName>
</protein>
<dbReference type="AlphaFoldDB" id="A0A437MCA4"/>
<keyword evidence="3" id="KW-1185">Reference proteome</keyword>
<feature type="compositionally biased region" description="Low complexity" evidence="1">
    <location>
        <begin position="44"/>
        <end position="53"/>
    </location>
</feature>
<feature type="region of interest" description="Disordered" evidence="1">
    <location>
        <begin position="1"/>
        <end position="59"/>
    </location>
</feature>
<sequence>MSAPDAQAAKTPAPKGGDEREARLAAALRENLRRRKAQARARADSPAPDPSQAETKPQT</sequence>
<evidence type="ECO:0000256" key="1">
    <source>
        <dbReference type="SAM" id="MobiDB-lite"/>
    </source>
</evidence>
<proteinExistence type="predicted"/>
<dbReference type="Proteomes" id="UP000282957">
    <property type="component" value="Unassembled WGS sequence"/>
</dbReference>
<dbReference type="EMBL" id="SACL01000006">
    <property type="protein sequence ID" value="RVT95276.1"/>
    <property type="molecule type" value="Genomic_DNA"/>
</dbReference>
<evidence type="ECO:0000313" key="3">
    <source>
        <dbReference type="Proteomes" id="UP000282957"/>
    </source>
</evidence>
<reference evidence="2 3" key="1">
    <citation type="submission" date="2019-01" db="EMBL/GenBank/DDBJ databases">
        <authorList>
            <person name="Chen W.-M."/>
        </authorList>
    </citation>
    <scope>NUCLEOTIDE SEQUENCE [LARGE SCALE GENOMIC DNA]</scope>
    <source>
        <strain evidence="2 3">CCP-6</strain>
    </source>
</reference>